<dbReference type="AlphaFoldDB" id="A0A346NHT3"/>
<feature type="domain" description="DUF3859" evidence="1">
    <location>
        <begin position="5"/>
        <end position="126"/>
    </location>
</feature>
<evidence type="ECO:0000313" key="2">
    <source>
        <dbReference type="EMBL" id="AXR05090.1"/>
    </source>
</evidence>
<organism evidence="2 3">
    <name type="scientific">Salinimonas sediminis</name>
    <dbReference type="NCBI Taxonomy" id="2303538"/>
    <lineage>
        <taxon>Bacteria</taxon>
        <taxon>Pseudomonadati</taxon>
        <taxon>Pseudomonadota</taxon>
        <taxon>Gammaproteobacteria</taxon>
        <taxon>Alteromonadales</taxon>
        <taxon>Alteromonadaceae</taxon>
        <taxon>Alteromonas/Salinimonas group</taxon>
        <taxon>Salinimonas</taxon>
    </lineage>
</organism>
<evidence type="ECO:0000259" key="1">
    <source>
        <dbReference type="Pfam" id="PF12975"/>
    </source>
</evidence>
<dbReference type="Proteomes" id="UP000262073">
    <property type="component" value="Chromosome"/>
</dbReference>
<dbReference type="InterPro" id="IPR024331">
    <property type="entry name" value="DUF3859"/>
</dbReference>
<dbReference type="EMBL" id="CP031769">
    <property type="protein sequence ID" value="AXR05090.1"/>
    <property type="molecule type" value="Genomic_DNA"/>
</dbReference>
<reference evidence="2 3" key="1">
    <citation type="submission" date="2018-08" db="EMBL/GenBank/DDBJ databases">
        <title>Salinimonas sediminis sp. nov., a piezophilic bacterium isolated from a deep-sea sediment sample from the New Britain Trench.</title>
        <authorList>
            <person name="Cao J."/>
        </authorList>
    </citation>
    <scope>NUCLEOTIDE SEQUENCE [LARGE SCALE GENOMIC DNA]</scope>
    <source>
        <strain evidence="2 3">N102</strain>
    </source>
</reference>
<gene>
    <name evidence="2" type="ORF">D0Y50_01125</name>
</gene>
<dbReference type="KEGG" id="salm:D0Y50_01125"/>
<dbReference type="Pfam" id="PF12975">
    <property type="entry name" value="DUF3859"/>
    <property type="match status" value="1"/>
</dbReference>
<dbReference type="RefSeq" id="WP_117315087.1">
    <property type="nucleotide sequence ID" value="NZ_CP031769.1"/>
</dbReference>
<protein>
    <submittedName>
        <fullName evidence="2">DUF3859 domain-containing protein</fullName>
    </submittedName>
</protein>
<proteinExistence type="predicted"/>
<dbReference type="OrthoDB" id="9789349at2"/>
<name>A0A346NHT3_9ALTE</name>
<accession>A0A346NHT3</accession>
<dbReference type="Gene3D" id="2.60.40.2390">
    <property type="match status" value="1"/>
</dbReference>
<sequence length="146" mass="16947">MAKRKPLVNMTSYGIYNQWDAGSRELPKIRHITTSIPGELDIEFGYIVNIKQAKNARLTYCIYHPDICDDSGQIMAPFEGREHVRTNDWHFYLGDTLWAPVETKTGPWRMTLSLDETLIADKTFMVEAEAPYEGASFWRRGKLKFR</sequence>
<evidence type="ECO:0000313" key="3">
    <source>
        <dbReference type="Proteomes" id="UP000262073"/>
    </source>
</evidence>
<keyword evidence="3" id="KW-1185">Reference proteome</keyword>